<evidence type="ECO:0000256" key="10">
    <source>
        <dbReference type="SAM" id="SignalP"/>
    </source>
</evidence>
<evidence type="ECO:0000256" key="2">
    <source>
        <dbReference type="ARBA" id="ARBA00022448"/>
    </source>
</evidence>
<proteinExistence type="inferred from homology"/>
<dbReference type="PANTHER" id="PTHR47234:SF2">
    <property type="entry name" value="TONB-DEPENDENT RECEPTOR"/>
    <property type="match status" value="1"/>
</dbReference>
<sequence length="1120" mass="121008">MSQSFCSGRSLRRALLNSVVPVAVLVSGAAYAQQEDPATPVSDAAEADVQGSPGDRIVVTGSRIARNPNVVAPVPVQSVDAEDITLSGDVNIVDVVNDLPALIGSSNTADNAGSQGLLGAATLNLRNLGTNRTLTLIDGRRHVPGVAGTAAVDVNTIPAALVQRVEVLTGGASAVYGADAVTGVVNFILRDDFDGADLRAQYNVADDGDAATYYASGTLGRNFDSDRGNVTFNVTYEKRDNLQQGDREHVRGDRVGTDWPHPNLFIQQADIDQYGLDQLLLGDDVAFYCDPGDTTLGAGKDALCSRADNSPGRLVGPFPRFNLSSYGSLIGVDFYGFEFLAYYPGTPTTDIFGSSYPGIDLGGDGLIFDLNNNGIEDCLETVNGTILQRFGGFAGCHVSRAPGSIDVFQDGLIAGSQNAFGGDGTYTGRDAIDILPSDERVTLHFTSNYEFTPNLRWFVEAKYSSSETINNGTQGVQAFFDSHVIEWDNPFIPMPLRNAITTFVNDNPGIFVLEDVNILLGRDVTDMGPAITFSDREVFRIVTGFEGQIGQSAFDYEVYANYGETQADTRTTGNILIDRYYAAADVVLDGSGNPVCRSELDPTATPSGSFLRSAGPFRGFLTFTPGTGLCQPLNLFGVGAPSQEAIDFVTTDLNRQRTITQTVLSGVIVGDSSDLFSLPAGPVGLAFGLEYREEESEFYADPLERPRPDPLGIVPAFTPLFAVDAPVDNTFGSFDVTEIFGEFSAPLLAGKPFAEELTLEGAYRYSEYSTLGGTESWNTRLSWAPHQDLRFRGTLSQTVRAPNINELFSPLQATTARPTDPCDAGEINNGTSNRPANCAADGIPSGFTDPLTARISGFTGGNPNLDVETADTRTIGFVFQPSFLEGLTFTLDYYDIEIEDAIAAPGLQQIVNACYDATTFPNQFCDLFSRDRDPASPTFLGFETFTTTQLNFASVQTSGFDYEVVWTFELGDVFAPLDPYGSLALSVVGNHTEKLERFEDPTDATIVNDLLYENGQPADVVNLGARWVWGDLTINWQSRYYGEFLEITPRLEIENVDNFENAWTGEIWRHDISGSYTIDDRVQVYGGVNNVFEEDPILTSVSYPVGVIGREIFVGVNVAY</sequence>
<dbReference type="Gene3D" id="2.170.130.10">
    <property type="entry name" value="TonB-dependent receptor, plug domain"/>
    <property type="match status" value="1"/>
</dbReference>
<dbReference type="InterPro" id="IPR036942">
    <property type="entry name" value="Beta-barrel_TonB_sf"/>
</dbReference>
<accession>A0A4V6RF51</accession>
<keyword evidence="4 8" id="KW-0812">Transmembrane</keyword>
<dbReference type="InterPro" id="IPR037066">
    <property type="entry name" value="Plug_dom_sf"/>
</dbReference>
<evidence type="ECO:0000259" key="11">
    <source>
        <dbReference type="Pfam" id="PF00593"/>
    </source>
</evidence>
<evidence type="ECO:0000259" key="12">
    <source>
        <dbReference type="Pfam" id="PF07715"/>
    </source>
</evidence>
<evidence type="ECO:0000313" key="14">
    <source>
        <dbReference type="Proteomes" id="UP000308054"/>
    </source>
</evidence>
<dbReference type="OrthoDB" id="7051241at2"/>
<evidence type="ECO:0000313" key="13">
    <source>
        <dbReference type="EMBL" id="TGY89229.1"/>
    </source>
</evidence>
<comment type="similarity">
    <text evidence="8 9">Belongs to the TonB-dependent receptor family.</text>
</comment>
<evidence type="ECO:0000256" key="8">
    <source>
        <dbReference type="PROSITE-ProRule" id="PRU01360"/>
    </source>
</evidence>
<evidence type="ECO:0000256" key="3">
    <source>
        <dbReference type="ARBA" id="ARBA00022452"/>
    </source>
</evidence>
<evidence type="ECO:0000256" key="6">
    <source>
        <dbReference type="ARBA" id="ARBA00023136"/>
    </source>
</evidence>
<feature type="signal peptide" evidence="10">
    <location>
        <begin position="1"/>
        <end position="32"/>
    </location>
</feature>
<dbReference type="SUPFAM" id="SSF56935">
    <property type="entry name" value="Porins"/>
    <property type="match status" value="1"/>
</dbReference>
<evidence type="ECO:0000256" key="5">
    <source>
        <dbReference type="ARBA" id="ARBA00023077"/>
    </source>
</evidence>
<keyword evidence="7 8" id="KW-0998">Cell outer membrane</keyword>
<evidence type="ECO:0000256" key="1">
    <source>
        <dbReference type="ARBA" id="ARBA00004571"/>
    </source>
</evidence>
<keyword evidence="13" id="KW-0675">Receptor</keyword>
<keyword evidence="14" id="KW-1185">Reference proteome</keyword>
<keyword evidence="3 8" id="KW-1134">Transmembrane beta strand</keyword>
<dbReference type="EMBL" id="SRXW01000002">
    <property type="protein sequence ID" value="TGY89229.1"/>
    <property type="molecule type" value="Genomic_DNA"/>
</dbReference>
<dbReference type="RefSeq" id="WP_135995769.1">
    <property type="nucleotide sequence ID" value="NZ_CP071057.1"/>
</dbReference>
<reference evidence="13 14" key="1">
    <citation type="journal article" date="2017" name="Int. J. Syst. Evol. Microbiol.">
        <title>Marinicauda algicola sp. nov., isolated from a marine red alga Rhodosorus marinus.</title>
        <authorList>
            <person name="Jeong S.E."/>
            <person name="Jeon S.H."/>
            <person name="Chun B.H."/>
            <person name="Kim D.W."/>
            <person name="Jeon C.O."/>
        </authorList>
    </citation>
    <scope>NUCLEOTIDE SEQUENCE [LARGE SCALE GENOMIC DNA]</scope>
    <source>
        <strain evidence="13 14">JCM 31718</strain>
    </source>
</reference>
<dbReference type="InterPro" id="IPR039426">
    <property type="entry name" value="TonB-dep_rcpt-like"/>
</dbReference>
<dbReference type="GO" id="GO:0009279">
    <property type="term" value="C:cell outer membrane"/>
    <property type="evidence" value="ECO:0007669"/>
    <property type="project" value="UniProtKB-SubCell"/>
</dbReference>
<dbReference type="Pfam" id="PF07715">
    <property type="entry name" value="Plug"/>
    <property type="match status" value="1"/>
</dbReference>
<dbReference type="InterPro" id="IPR000531">
    <property type="entry name" value="Beta-barrel_TonB"/>
</dbReference>
<evidence type="ECO:0000256" key="9">
    <source>
        <dbReference type="RuleBase" id="RU003357"/>
    </source>
</evidence>
<keyword evidence="6 8" id="KW-0472">Membrane</keyword>
<dbReference type="PANTHER" id="PTHR47234">
    <property type="match status" value="1"/>
</dbReference>
<dbReference type="InterPro" id="IPR012910">
    <property type="entry name" value="Plug_dom"/>
</dbReference>
<keyword evidence="10" id="KW-0732">Signal</keyword>
<feature type="domain" description="TonB-dependent receptor plug" evidence="12">
    <location>
        <begin position="72"/>
        <end position="184"/>
    </location>
</feature>
<evidence type="ECO:0000256" key="7">
    <source>
        <dbReference type="ARBA" id="ARBA00023237"/>
    </source>
</evidence>
<feature type="chain" id="PRO_5020999589" evidence="10">
    <location>
        <begin position="33"/>
        <end position="1120"/>
    </location>
</feature>
<name>A0A4V6RF51_9PROT</name>
<dbReference type="Gene3D" id="2.40.170.20">
    <property type="entry name" value="TonB-dependent receptor, beta-barrel domain"/>
    <property type="match status" value="1"/>
</dbReference>
<comment type="subcellular location">
    <subcellularLocation>
        <location evidence="1 8">Cell outer membrane</location>
        <topology evidence="1 8">Multi-pass membrane protein</topology>
    </subcellularLocation>
</comment>
<gene>
    <name evidence="13" type="ORF">E5163_08915</name>
</gene>
<comment type="caution">
    <text evidence="13">The sequence shown here is derived from an EMBL/GenBank/DDBJ whole genome shotgun (WGS) entry which is preliminary data.</text>
</comment>
<dbReference type="AlphaFoldDB" id="A0A4V6RF51"/>
<organism evidence="13 14">
    <name type="scientific">Marinicauda algicola</name>
    <dbReference type="NCBI Taxonomy" id="2029849"/>
    <lineage>
        <taxon>Bacteria</taxon>
        <taxon>Pseudomonadati</taxon>
        <taxon>Pseudomonadota</taxon>
        <taxon>Alphaproteobacteria</taxon>
        <taxon>Maricaulales</taxon>
        <taxon>Maricaulaceae</taxon>
        <taxon>Marinicauda</taxon>
    </lineage>
</organism>
<feature type="domain" description="TonB-dependent receptor-like beta-barrel" evidence="11">
    <location>
        <begin position="661"/>
        <end position="1091"/>
    </location>
</feature>
<dbReference type="Proteomes" id="UP000308054">
    <property type="component" value="Unassembled WGS sequence"/>
</dbReference>
<dbReference type="Pfam" id="PF00593">
    <property type="entry name" value="TonB_dep_Rec_b-barrel"/>
    <property type="match status" value="1"/>
</dbReference>
<keyword evidence="5 9" id="KW-0798">TonB box</keyword>
<dbReference type="PROSITE" id="PS52016">
    <property type="entry name" value="TONB_DEPENDENT_REC_3"/>
    <property type="match status" value="1"/>
</dbReference>
<keyword evidence="2 8" id="KW-0813">Transport</keyword>
<evidence type="ECO:0000256" key="4">
    <source>
        <dbReference type="ARBA" id="ARBA00022692"/>
    </source>
</evidence>
<protein>
    <submittedName>
        <fullName evidence="13">TonB-dependent receptor</fullName>
    </submittedName>
</protein>